<organism evidence="6 7">
    <name type="scientific">Anaerococcus lactolyticus ATCC 51172</name>
    <dbReference type="NCBI Taxonomy" id="525254"/>
    <lineage>
        <taxon>Bacteria</taxon>
        <taxon>Bacillati</taxon>
        <taxon>Bacillota</taxon>
        <taxon>Tissierellia</taxon>
        <taxon>Tissierellales</taxon>
        <taxon>Peptoniphilaceae</taxon>
        <taxon>Anaerococcus</taxon>
    </lineage>
</organism>
<evidence type="ECO:0000256" key="1">
    <source>
        <dbReference type="ARBA" id="ARBA00001957"/>
    </source>
</evidence>
<dbReference type="eggNOG" id="COG1020">
    <property type="taxonomic scope" value="Bacteria"/>
</dbReference>
<dbReference type="SUPFAM" id="SSF53474">
    <property type="entry name" value="alpha/beta-Hydrolases"/>
    <property type="match status" value="1"/>
</dbReference>
<protein>
    <submittedName>
        <fullName evidence="6">Methyltransferase domain protein</fullName>
    </submittedName>
</protein>
<name>C2BGI7_9FIRM</name>
<dbReference type="SUPFAM" id="SSF53335">
    <property type="entry name" value="S-adenosyl-L-methionine-dependent methyltransferases"/>
    <property type="match status" value="1"/>
</dbReference>
<dbReference type="PROSITE" id="PS00012">
    <property type="entry name" value="PHOSPHOPANTETHEINE"/>
    <property type="match status" value="1"/>
</dbReference>
<evidence type="ECO:0000259" key="4">
    <source>
        <dbReference type="Pfam" id="PF00668"/>
    </source>
</evidence>
<dbReference type="Gene3D" id="1.10.1200.10">
    <property type="entry name" value="ACP-like"/>
    <property type="match status" value="1"/>
</dbReference>
<evidence type="ECO:0000313" key="6">
    <source>
        <dbReference type="EMBL" id="EEI85967.1"/>
    </source>
</evidence>
<dbReference type="InterPro" id="IPR001242">
    <property type="entry name" value="Condensation_dom"/>
</dbReference>
<sequence length="1322" mass="153531">MEMKIMGIESKLIELYRNGLEVFVNKEELNYRSTSGIPKKEDIDFLKKYKNEIVTILNKNSINSTCVLEDNEIPLTEIQSAYLLGRENHFELGGVSSHVYMEARLPLLEKSRTEDVWNNIIKEHEALRSIFTSNNTQKILKRDMYYPIEFNEGIGINEKVKSTRERLRGKKYKSNIWPLFDIVISQMDDYSLLHLSFDFLILDWTSILILLKEFENNYFNNVTISNSIYNLKEIRMSQLALKKSSKYLSDKEFWESRIPTLPGSPLLPIQNTTIQDGFERMQIKVDIIKWTKIKSNLAKLGFTQTSFLITIMAIIINNWSSNSKFSLNLTTMNRPKKYDEIDIVNDFTATNLLEVEINNKQLFCDLLKKVQEQIIDDLKHETFTGVETIRAIRKDTAKRNSIFPFVFTSALGISSSDYKYIHLQEEGLSETPQVFMDCQVMEVNQELIVNFDLRSGVFSKELSKAIVESYLELLNCFSDSAFFNVPISYIYEKNGLESNKALFNDDLSKQKNYYGDIDDFNNVKLKTLSFSDKQKSEDTFSVMEVKNILKERDDFSNQVMLRTLIKIREGIDFSNQNLDYKSEVINNYHWIINKWEDHLEKCGYLEKKENNYIVLNEGMELLKQKIDMDLLKSRWTQRIGNPDVLDYIVKISENIIDILNGKIEPISILFPQGNFRVVESIYGDNIFCKYYNEIIKTAIDEILNTKSYVDKCVKILELGAGTGNTTKTILQMFNEKRLHYRYDFTDIALSFLSNAKGKFDDYDNVEYKQIDIDKSFDDQNLKENEYDIVLAVGVLENAENLSFTISNIEKVLKNDGWLIILEPVIDEPWILMTQLFFMNKRSESESKNPIYFNRKNWINVISNHNGKEISSKIFSLGEKNKFNYNNIEIFFAKKNILGMDKLTESKGKEENNIHCEGENNSLLRSICGLARNTLKNDEVNIYSDLYECGADSLLLAQMANEIKELLYNEGNNKIDYDMIFRQLLSKPRISDLLEIIIDKPEIKEQSKDSKKTGNIGQITILNEGHELLRVIFHAGFGTMNSMKYVIDNLLKDNSSSIACITVKDSNLYNSVSNEDLVPAISREYSELIFATGYKKVQLIGYCSGGCLALETAHHLMKKHIAIDDLVLLDSYPSPKKRIDEKIIELMFLPNYNITPHMVIKDIDDNELNSVVSEIYKTIKINKEISLLEYLGEKPKHIKLFNSLRELFSLDLEERMKLYAKTIWDVTNEEIGYEFLKTTYQTYISTFNSSNYEPFPYIGRVRYLSAKENFDLVQMEKQNVINYWKKFCLGQFSIHEIPGDHVSCVENKDNAKYVSNLIINNQI</sequence>
<comment type="caution">
    <text evidence="6">The sequence shown here is derived from an EMBL/GenBank/DDBJ whole genome shotgun (WGS) entry which is preliminary data.</text>
</comment>
<dbReference type="InterPro" id="IPR036736">
    <property type="entry name" value="ACP-like_sf"/>
</dbReference>
<dbReference type="SUPFAM" id="SSF52777">
    <property type="entry name" value="CoA-dependent acyltransferases"/>
    <property type="match status" value="2"/>
</dbReference>
<dbReference type="CDD" id="cd02440">
    <property type="entry name" value="AdoMet_MTases"/>
    <property type="match status" value="1"/>
</dbReference>
<dbReference type="Proteomes" id="UP000005984">
    <property type="component" value="Unassembled WGS sequence"/>
</dbReference>
<dbReference type="InterPro" id="IPR029058">
    <property type="entry name" value="AB_hydrolase_fold"/>
</dbReference>
<comment type="cofactor">
    <cofactor evidence="1">
        <name>pantetheine 4'-phosphate</name>
        <dbReference type="ChEBI" id="CHEBI:47942"/>
    </cofactor>
</comment>
<dbReference type="InterPro" id="IPR023213">
    <property type="entry name" value="CAT-like_dom_sf"/>
</dbReference>
<keyword evidence="2" id="KW-0436">Ligase</keyword>
<dbReference type="GO" id="GO:0044550">
    <property type="term" value="P:secondary metabolite biosynthetic process"/>
    <property type="evidence" value="ECO:0007669"/>
    <property type="project" value="TreeGrafter"/>
</dbReference>
<dbReference type="Pfam" id="PF08242">
    <property type="entry name" value="Methyltransf_12"/>
    <property type="match status" value="1"/>
</dbReference>
<dbReference type="InterPro" id="IPR006162">
    <property type="entry name" value="Ppantetheine_attach_site"/>
</dbReference>
<dbReference type="GO" id="GO:0005737">
    <property type="term" value="C:cytoplasm"/>
    <property type="evidence" value="ECO:0007669"/>
    <property type="project" value="TreeGrafter"/>
</dbReference>
<keyword evidence="7" id="KW-1185">Reference proteome</keyword>
<dbReference type="Gene3D" id="3.30.559.30">
    <property type="entry name" value="Nonribosomal peptide synthetase, condensation domain"/>
    <property type="match status" value="1"/>
</dbReference>
<dbReference type="GO" id="GO:0032259">
    <property type="term" value="P:methylation"/>
    <property type="evidence" value="ECO:0007669"/>
    <property type="project" value="UniProtKB-KW"/>
</dbReference>
<dbReference type="Gene3D" id="3.40.50.1820">
    <property type="entry name" value="alpha/beta hydrolase"/>
    <property type="match status" value="1"/>
</dbReference>
<proteinExistence type="predicted"/>
<dbReference type="STRING" id="525254.HMPREF0072_1457"/>
<evidence type="ECO:0000256" key="2">
    <source>
        <dbReference type="ARBA" id="ARBA00022598"/>
    </source>
</evidence>
<keyword evidence="6" id="KW-0808">Transferase</keyword>
<dbReference type="GO" id="GO:0016874">
    <property type="term" value="F:ligase activity"/>
    <property type="evidence" value="ECO:0007669"/>
    <property type="project" value="UniProtKB-KW"/>
</dbReference>
<evidence type="ECO:0000259" key="5">
    <source>
        <dbReference type="Pfam" id="PF08242"/>
    </source>
</evidence>
<dbReference type="Pfam" id="PF00668">
    <property type="entry name" value="Condensation"/>
    <property type="match status" value="1"/>
</dbReference>
<gene>
    <name evidence="6" type="ORF">HMPREF0072_1457</name>
</gene>
<dbReference type="GO" id="GO:0008610">
    <property type="term" value="P:lipid biosynthetic process"/>
    <property type="evidence" value="ECO:0007669"/>
    <property type="project" value="UniProtKB-ARBA"/>
</dbReference>
<keyword evidence="3" id="KW-0045">Antibiotic biosynthesis</keyword>
<dbReference type="GO" id="GO:0031177">
    <property type="term" value="F:phosphopantetheine binding"/>
    <property type="evidence" value="ECO:0007669"/>
    <property type="project" value="TreeGrafter"/>
</dbReference>
<dbReference type="HOGENOM" id="CLU_000022_2_15_9"/>
<dbReference type="Gene3D" id="3.30.559.10">
    <property type="entry name" value="Chloramphenicol acetyltransferase-like domain"/>
    <property type="match status" value="1"/>
</dbReference>
<feature type="domain" description="Condensation" evidence="4">
    <location>
        <begin position="71"/>
        <end position="478"/>
    </location>
</feature>
<dbReference type="EMBL" id="ABYO01000220">
    <property type="protein sequence ID" value="EEI85967.1"/>
    <property type="molecule type" value="Genomic_DNA"/>
</dbReference>
<dbReference type="Gene3D" id="3.40.50.150">
    <property type="entry name" value="Vaccinia Virus protein VP39"/>
    <property type="match status" value="1"/>
</dbReference>
<reference evidence="6 7" key="1">
    <citation type="submission" date="2008-10" db="EMBL/GenBank/DDBJ databases">
        <authorList>
            <person name="Qin X."/>
            <person name="Bachman B."/>
            <person name="Battles P."/>
            <person name="Bell A."/>
            <person name="Bess C."/>
            <person name="Bickham C."/>
            <person name="Chaboub L."/>
            <person name="Chen D."/>
            <person name="Coyle M."/>
            <person name="Deiros D.R."/>
            <person name="Dinh H."/>
            <person name="Forbes L."/>
            <person name="Fowler G."/>
            <person name="Francisco L."/>
            <person name="Fu Q."/>
            <person name="Gubbala S."/>
            <person name="Hale W."/>
            <person name="Han Y."/>
            <person name="Hemphill L."/>
            <person name="Highlander S.K."/>
            <person name="Hirani K."/>
            <person name="Hogues M."/>
            <person name="Jackson L."/>
            <person name="Jakkamsetti A."/>
            <person name="Javaid M."/>
            <person name="Jiang H."/>
            <person name="Korchina V."/>
            <person name="Kovar C."/>
            <person name="Lara F."/>
            <person name="Lee S."/>
            <person name="Mata R."/>
            <person name="Mathew T."/>
            <person name="Moen C."/>
            <person name="Morales K."/>
            <person name="Munidasa M."/>
            <person name="Nazareth L."/>
            <person name="Ngo R."/>
            <person name="Nguyen L."/>
            <person name="Okwuonu G."/>
            <person name="Ongeri F."/>
            <person name="Patil S."/>
            <person name="Petrosino J."/>
            <person name="Pham C."/>
            <person name="Pham P."/>
            <person name="Pu L.-L."/>
            <person name="Puazo M."/>
            <person name="Raj R."/>
            <person name="Reid J."/>
            <person name="Rouhana J."/>
            <person name="Saada N."/>
            <person name="Shang Y."/>
            <person name="Simmons D."/>
            <person name="Thornton R."/>
            <person name="Warren J."/>
            <person name="Weissenberger G."/>
            <person name="Zhang J."/>
            <person name="Zhang L."/>
            <person name="Zhou C."/>
            <person name="Zhu D."/>
            <person name="Muzny D."/>
            <person name="Worley K."/>
            <person name="Gibbs R."/>
        </authorList>
    </citation>
    <scope>NUCLEOTIDE SEQUENCE [LARGE SCALE GENOMIC DNA]</scope>
    <source>
        <strain evidence="6 7">ATCC 51172</strain>
    </source>
</reference>
<dbReference type="eggNOG" id="COG2226">
    <property type="taxonomic scope" value="Bacteria"/>
</dbReference>
<keyword evidence="6" id="KW-0489">Methyltransferase</keyword>
<dbReference type="InterPro" id="IPR013217">
    <property type="entry name" value="Methyltransf_12"/>
</dbReference>
<dbReference type="PANTHER" id="PTHR45527:SF10">
    <property type="entry name" value="PYOCHELIN SYNTHASE PCHF"/>
    <property type="match status" value="1"/>
</dbReference>
<evidence type="ECO:0000256" key="3">
    <source>
        <dbReference type="ARBA" id="ARBA00023194"/>
    </source>
</evidence>
<accession>C2BGI7</accession>
<feature type="domain" description="Methyltransferase type 12" evidence="5">
    <location>
        <begin position="716"/>
        <end position="818"/>
    </location>
</feature>
<dbReference type="InterPro" id="IPR029063">
    <property type="entry name" value="SAM-dependent_MTases_sf"/>
</dbReference>
<dbReference type="GO" id="GO:0008168">
    <property type="term" value="F:methyltransferase activity"/>
    <property type="evidence" value="ECO:0007669"/>
    <property type="project" value="UniProtKB-KW"/>
</dbReference>
<dbReference type="PANTHER" id="PTHR45527">
    <property type="entry name" value="NONRIBOSOMAL PEPTIDE SYNTHETASE"/>
    <property type="match status" value="1"/>
</dbReference>
<evidence type="ECO:0000313" key="7">
    <source>
        <dbReference type="Proteomes" id="UP000005984"/>
    </source>
</evidence>
<dbReference type="GO" id="GO:0017000">
    <property type="term" value="P:antibiotic biosynthetic process"/>
    <property type="evidence" value="ECO:0007669"/>
    <property type="project" value="UniProtKB-KW"/>
</dbReference>
<dbReference type="GO" id="GO:0043041">
    <property type="term" value="P:amino acid activation for nonribosomal peptide biosynthetic process"/>
    <property type="evidence" value="ECO:0007669"/>
    <property type="project" value="TreeGrafter"/>
</dbReference>